<dbReference type="InterPro" id="IPR052126">
    <property type="entry name" value="Spindle_Org/Thrombomodulin"/>
</dbReference>
<evidence type="ECO:0000259" key="2">
    <source>
        <dbReference type="PROSITE" id="PS50836"/>
    </source>
</evidence>
<name>A0ABM1EDV6_PRICU</name>
<dbReference type="PANTHER" id="PTHR24036:SF5">
    <property type="entry name" value="THROMBOMODULIN"/>
    <property type="match status" value="1"/>
</dbReference>
<evidence type="ECO:0000313" key="5">
    <source>
        <dbReference type="RefSeq" id="XP_014670377.1"/>
    </source>
</evidence>
<sequence length="642" mass="70215">MTSKSENKASEGIYYGNFAGKFEDSVASHDVAGNVYIMDKKTLFVKGFVYDGQAPGAVMWVGTSGTRPSGNGVALSISPGAAVEPLEKFDGTRDLTLSLPGNLEAGQLAWLSVWCDLFTVDFGHVLLANMLVPEPVTISGFAFGAHNIMSGPVTLKNEKTLIIEDFSYDGNGPGAYFTVGVGRPSVRGYKVPDENGSDKALDQPYEGTTIELTLPDGVTFHDVEYFSIYCFPFRADFGHFAIPEIPRGNLPSSLATPKPKKSSSGVNCETMLPDVFNVAWLTRPDAIHMIFTGRIEPGTYMAFGVSGSQHATSMLNADATVAWIDTQSNLPRAEDYFLRDYAQCTGVSGACPDTQFGGTNDVIVQGFKIANGTTGIYVIRKLLSETGDNKHDKAHTGVKNIVWAIGPINNDGIVSKHSHTIQGIVRLDFERTPVINCNELPQTTDEPKQEVQVWPPRILSGIPTRQFHFTMGPSGGKPGYTGTTGQVSWGIAYWVNGLLIPKLVLKRGETYIFIIETGNNPSHTASYHPVYITSDPIGGFIQNTEQERQSLLGGVYYGIDGNQMPSEGATGSFCEYTPIDTSLRAEDTASFEEYKANQLLQCEEPRVPGVFQWRPDARTPQTLYYQCFQHRYLGWKIEISDE</sequence>
<dbReference type="PANTHER" id="PTHR24036">
    <property type="entry name" value="SKELETOR-RELATED"/>
    <property type="match status" value="1"/>
</dbReference>
<evidence type="ECO:0000256" key="1">
    <source>
        <dbReference type="ARBA" id="ARBA00022737"/>
    </source>
</evidence>
<dbReference type="Pfam" id="PF03351">
    <property type="entry name" value="DOMON"/>
    <property type="match status" value="1"/>
</dbReference>
<dbReference type="PROSITE" id="PS51549">
    <property type="entry name" value="DM13"/>
    <property type="match status" value="2"/>
</dbReference>
<feature type="domain" description="DM13" evidence="3">
    <location>
        <begin position="20"/>
        <end position="128"/>
    </location>
</feature>
<evidence type="ECO:0000313" key="4">
    <source>
        <dbReference type="Proteomes" id="UP000695022"/>
    </source>
</evidence>
<dbReference type="InterPro" id="IPR045266">
    <property type="entry name" value="DOH_DOMON"/>
</dbReference>
<accession>A0ABM1EDV6</accession>
<dbReference type="SMART" id="SM00664">
    <property type="entry name" value="DoH"/>
    <property type="match status" value="1"/>
</dbReference>
<reference evidence="5" key="1">
    <citation type="submission" date="2025-08" db="UniProtKB">
        <authorList>
            <consortium name="RefSeq"/>
        </authorList>
    </citation>
    <scope>IDENTIFICATION</scope>
</reference>
<protein>
    <submittedName>
        <fullName evidence="5">Protein Skeletor, isoforms B/C-like</fullName>
    </submittedName>
</protein>
<keyword evidence="4" id="KW-1185">Reference proteome</keyword>
<gene>
    <name evidence="5" type="primary">LOC106811316</name>
</gene>
<dbReference type="SMART" id="SM00686">
    <property type="entry name" value="DM13"/>
    <property type="match status" value="2"/>
</dbReference>
<dbReference type="RefSeq" id="XP_014670377.1">
    <property type="nucleotide sequence ID" value="XM_014814891.1"/>
</dbReference>
<dbReference type="InterPro" id="IPR005018">
    <property type="entry name" value="DOMON_domain"/>
</dbReference>
<dbReference type="CDD" id="cd09631">
    <property type="entry name" value="DOMON_DOH"/>
    <property type="match status" value="1"/>
</dbReference>
<feature type="domain" description="DOMON" evidence="2">
    <location>
        <begin position="274"/>
        <end position="406"/>
    </location>
</feature>
<dbReference type="Proteomes" id="UP000695022">
    <property type="component" value="Unplaced"/>
</dbReference>
<evidence type="ECO:0000259" key="3">
    <source>
        <dbReference type="PROSITE" id="PS51549"/>
    </source>
</evidence>
<dbReference type="GeneID" id="106811316"/>
<organism evidence="4 5">
    <name type="scientific">Priapulus caudatus</name>
    <name type="common">Priapulid worm</name>
    <dbReference type="NCBI Taxonomy" id="37621"/>
    <lineage>
        <taxon>Eukaryota</taxon>
        <taxon>Metazoa</taxon>
        <taxon>Ecdysozoa</taxon>
        <taxon>Scalidophora</taxon>
        <taxon>Priapulida</taxon>
        <taxon>Priapulimorpha</taxon>
        <taxon>Priapulimorphida</taxon>
        <taxon>Priapulidae</taxon>
        <taxon>Priapulus</taxon>
    </lineage>
</organism>
<proteinExistence type="predicted"/>
<feature type="domain" description="DM13" evidence="3">
    <location>
        <begin position="136"/>
        <end position="243"/>
    </location>
</feature>
<dbReference type="Pfam" id="PF10517">
    <property type="entry name" value="DM13"/>
    <property type="match status" value="2"/>
</dbReference>
<dbReference type="InterPro" id="IPR019545">
    <property type="entry name" value="DM13_domain"/>
</dbReference>
<keyword evidence="1" id="KW-0677">Repeat</keyword>
<dbReference type="PROSITE" id="PS50836">
    <property type="entry name" value="DOMON"/>
    <property type="match status" value="1"/>
</dbReference>